<name>A0AAW1WKL4_RUBAR</name>
<evidence type="ECO:0000313" key="4">
    <source>
        <dbReference type="Proteomes" id="UP001457282"/>
    </source>
</evidence>
<dbReference type="AlphaFoldDB" id="A0AAW1WKL4"/>
<comment type="caution">
    <text evidence="3">The sequence shown here is derived from an EMBL/GenBank/DDBJ whole genome shotgun (WGS) entry which is preliminary data.</text>
</comment>
<sequence>MAKQLNMESNMMFVGTALTDMYAKSGDIESSKEVFNRMPEKNEISWTVMIQGLAENGFAEESLLLFEEMQKTSTVAPNELMLLSVLFACSHTGLINEGLEYFNSVEGVYGIKPKGRHYTCVVDNAVSIRTPF</sequence>
<organism evidence="3 4">
    <name type="scientific">Rubus argutus</name>
    <name type="common">Southern blackberry</name>
    <dbReference type="NCBI Taxonomy" id="59490"/>
    <lineage>
        <taxon>Eukaryota</taxon>
        <taxon>Viridiplantae</taxon>
        <taxon>Streptophyta</taxon>
        <taxon>Embryophyta</taxon>
        <taxon>Tracheophyta</taxon>
        <taxon>Spermatophyta</taxon>
        <taxon>Magnoliopsida</taxon>
        <taxon>eudicotyledons</taxon>
        <taxon>Gunneridae</taxon>
        <taxon>Pentapetalae</taxon>
        <taxon>rosids</taxon>
        <taxon>fabids</taxon>
        <taxon>Rosales</taxon>
        <taxon>Rosaceae</taxon>
        <taxon>Rosoideae</taxon>
        <taxon>Rosoideae incertae sedis</taxon>
        <taxon>Rubus</taxon>
    </lineage>
</organism>
<dbReference type="NCBIfam" id="TIGR00756">
    <property type="entry name" value="PPR"/>
    <property type="match status" value="1"/>
</dbReference>
<dbReference type="GO" id="GO:0009451">
    <property type="term" value="P:RNA modification"/>
    <property type="evidence" value="ECO:0007669"/>
    <property type="project" value="InterPro"/>
</dbReference>
<evidence type="ECO:0000313" key="3">
    <source>
        <dbReference type="EMBL" id="KAK9925344.1"/>
    </source>
</evidence>
<dbReference type="PANTHER" id="PTHR47926:SF419">
    <property type="entry name" value="(WILD MALAYSIAN BANANA) HYPOTHETICAL PROTEIN"/>
    <property type="match status" value="1"/>
</dbReference>
<dbReference type="Pfam" id="PF01535">
    <property type="entry name" value="PPR"/>
    <property type="match status" value="2"/>
</dbReference>
<evidence type="ECO:0000256" key="2">
    <source>
        <dbReference type="PROSITE-ProRule" id="PRU00708"/>
    </source>
</evidence>
<accession>A0AAW1WKL4</accession>
<dbReference type="Proteomes" id="UP001457282">
    <property type="component" value="Unassembled WGS sequence"/>
</dbReference>
<feature type="repeat" description="PPR" evidence="2">
    <location>
        <begin position="42"/>
        <end position="76"/>
    </location>
</feature>
<dbReference type="PANTHER" id="PTHR47926">
    <property type="entry name" value="PENTATRICOPEPTIDE REPEAT-CONTAINING PROTEIN"/>
    <property type="match status" value="1"/>
</dbReference>
<reference evidence="3 4" key="1">
    <citation type="journal article" date="2023" name="G3 (Bethesda)">
        <title>A chromosome-length genome assembly and annotation of blackberry (Rubus argutus, cv. 'Hillquist').</title>
        <authorList>
            <person name="Bruna T."/>
            <person name="Aryal R."/>
            <person name="Dudchenko O."/>
            <person name="Sargent D.J."/>
            <person name="Mead D."/>
            <person name="Buti M."/>
            <person name="Cavallini A."/>
            <person name="Hytonen T."/>
            <person name="Andres J."/>
            <person name="Pham M."/>
            <person name="Weisz D."/>
            <person name="Mascagni F."/>
            <person name="Usai G."/>
            <person name="Natali L."/>
            <person name="Bassil N."/>
            <person name="Fernandez G.E."/>
            <person name="Lomsadze A."/>
            <person name="Armour M."/>
            <person name="Olukolu B."/>
            <person name="Poorten T."/>
            <person name="Britton C."/>
            <person name="Davik J."/>
            <person name="Ashrafi H."/>
            <person name="Aiden E.L."/>
            <person name="Borodovsky M."/>
            <person name="Worthington M."/>
        </authorList>
    </citation>
    <scope>NUCLEOTIDE SEQUENCE [LARGE SCALE GENOMIC DNA]</scope>
    <source>
        <strain evidence="3">PI 553951</strain>
    </source>
</reference>
<proteinExistence type="predicted"/>
<dbReference type="InterPro" id="IPR011990">
    <property type="entry name" value="TPR-like_helical_dom_sf"/>
</dbReference>
<evidence type="ECO:0008006" key="5">
    <source>
        <dbReference type="Google" id="ProtNLM"/>
    </source>
</evidence>
<evidence type="ECO:0000256" key="1">
    <source>
        <dbReference type="ARBA" id="ARBA00022737"/>
    </source>
</evidence>
<dbReference type="PROSITE" id="PS51375">
    <property type="entry name" value="PPR"/>
    <property type="match status" value="1"/>
</dbReference>
<dbReference type="EMBL" id="JBEDUW010000006">
    <property type="protein sequence ID" value="KAK9925344.1"/>
    <property type="molecule type" value="Genomic_DNA"/>
</dbReference>
<dbReference type="FunFam" id="1.25.40.10:FF:000031">
    <property type="entry name" value="Pentatricopeptide repeat-containing protein mitochondrial"/>
    <property type="match status" value="1"/>
</dbReference>
<dbReference type="Gene3D" id="1.25.40.10">
    <property type="entry name" value="Tetratricopeptide repeat domain"/>
    <property type="match status" value="1"/>
</dbReference>
<protein>
    <recommendedName>
        <fullName evidence="5">Pentatricopeptide repeat-containing protein</fullName>
    </recommendedName>
</protein>
<dbReference type="InterPro" id="IPR046960">
    <property type="entry name" value="PPR_At4g14850-like_plant"/>
</dbReference>
<dbReference type="GO" id="GO:0003723">
    <property type="term" value="F:RNA binding"/>
    <property type="evidence" value="ECO:0007669"/>
    <property type="project" value="InterPro"/>
</dbReference>
<gene>
    <name evidence="3" type="ORF">M0R45_033671</name>
</gene>
<keyword evidence="4" id="KW-1185">Reference proteome</keyword>
<dbReference type="InterPro" id="IPR002885">
    <property type="entry name" value="PPR_rpt"/>
</dbReference>
<keyword evidence="1" id="KW-0677">Repeat</keyword>